<dbReference type="InterPro" id="IPR001841">
    <property type="entry name" value="Znf_RING"/>
</dbReference>
<dbReference type="InterPro" id="IPR017907">
    <property type="entry name" value="Znf_RING_CS"/>
</dbReference>
<dbReference type="Pfam" id="PF00271">
    <property type="entry name" value="Helicase_C"/>
    <property type="match status" value="1"/>
</dbReference>
<dbReference type="InterPro" id="IPR001650">
    <property type="entry name" value="Helicase_C-like"/>
</dbReference>
<dbReference type="InterPro" id="IPR000330">
    <property type="entry name" value="SNF2_N"/>
</dbReference>
<dbReference type="EMBL" id="JBFMKM010000007">
    <property type="protein sequence ID" value="KAL1305303.1"/>
    <property type="molecule type" value="Genomic_DNA"/>
</dbReference>
<keyword evidence="2" id="KW-0479">Metal-binding</keyword>
<evidence type="ECO:0000256" key="3">
    <source>
        <dbReference type="ARBA" id="ARBA00022741"/>
    </source>
</evidence>
<feature type="region of interest" description="Disordered" evidence="10">
    <location>
        <begin position="1"/>
        <end position="121"/>
    </location>
</feature>
<evidence type="ECO:0000256" key="4">
    <source>
        <dbReference type="ARBA" id="ARBA00022771"/>
    </source>
</evidence>
<comment type="caution">
    <text evidence="14">The sequence shown here is derived from an EMBL/GenBank/DDBJ whole genome shotgun (WGS) entry which is preliminary data.</text>
</comment>
<dbReference type="PROSITE" id="PS50089">
    <property type="entry name" value="ZF_RING_2"/>
    <property type="match status" value="1"/>
</dbReference>
<dbReference type="PROSITE" id="PS51192">
    <property type="entry name" value="HELICASE_ATP_BIND_1"/>
    <property type="match status" value="1"/>
</dbReference>
<dbReference type="Proteomes" id="UP001562354">
    <property type="component" value="Unassembled WGS sequence"/>
</dbReference>
<evidence type="ECO:0000259" key="13">
    <source>
        <dbReference type="PROSITE" id="PS51194"/>
    </source>
</evidence>
<evidence type="ECO:0000256" key="6">
    <source>
        <dbReference type="ARBA" id="ARBA00022806"/>
    </source>
</evidence>
<evidence type="ECO:0000256" key="7">
    <source>
        <dbReference type="ARBA" id="ARBA00022833"/>
    </source>
</evidence>
<dbReference type="SUPFAM" id="SSF57850">
    <property type="entry name" value="RING/U-box"/>
    <property type="match status" value="1"/>
</dbReference>
<dbReference type="PANTHER" id="PTHR45626">
    <property type="entry name" value="TRANSCRIPTION TERMINATION FACTOR 2-RELATED"/>
    <property type="match status" value="1"/>
</dbReference>
<evidence type="ECO:0000256" key="2">
    <source>
        <dbReference type="ARBA" id="ARBA00022723"/>
    </source>
</evidence>
<comment type="similarity">
    <text evidence="1">Belongs to the SNF2/RAD54 helicase family.</text>
</comment>
<feature type="domain" description="Helicase ATP-binding" evidence="12">
    <location>
        <begin position="431"/>
        <end position="619"/>
    </location>
</feature>
<name>A0ABR3PH17_9PEZI</name>
<keyword evidence="5" id="KW-0378">Hydrolase</keyword>
<evidence type="ECO:0000256" key="5">
    <source>
        <dbReference type="ARBA" id="ARBA00022801"/>
    </source>
</evidence>
<dbReference type="InterPro" id="IPR049730">
    <property type="entry name" value="SNF2/RAD54-like_C"/>
</dbReference>
<dbReference type="GeneID" id="95975908"/>
<gene>
    <name evidence="14" type="ORF">AAFC00_002206</name>
</gene>
<reference evidence="14 15" key="1">
    <citation type="submission" date="2024-07" db="EMBL/GenBank/DDBJ databases">
        <title>Draft sequence of the Neodothiora populina.</title>
        <authorList>
            <person name="Drown D.D."/>
            <person name="Schuette U.S."/>
            <person name="Buechlein A.B."/>
            <person name="Rusch D.R."/>
            <person name="Winton L.W."/>
            <person name="Adams G.A."/>
        </authorList>
    </citation>
    <scope>NUCLEOTIDE SEQUENCE [LARGE SCALE GENOMIC DNA]</scope>
    <source>
        <strain evidence="14 15">CPC 39397</strain>
    </source>
</reference>
<evidence type="ECO:0000259" key="12">
    <source>
        <dbReference type="PROSITE" id="PS51192"/>
    </source>
</evidence>
<organism evidence="14 15">
    <name type="scientific">Neodothiora populina</name>
    <dbReference type="NCBI Taxonomy" id="2781224"/>
    <lineage>
        <taxon>Eukaryota</taxon>
        <taxon>Fungi</taxon>
        <taxon>Dikarya</taxon>
        <taxon>Ascomycota</taxon>
        <taxon>Pezizomycotina</taxon>
        <taxon>Dothideomycetes</taxon>
        <taxon>Dothideomycetidae</taxon>
        <taxon>Dothideales</taxon>
        <taxon>Dothioraceae</taxon>
        <taxon>Neodothiora</taxon>
    </lineage>
</organism>
<keyword evidence="4 9" id="KW-0863">Zinc-finger</keyword>
<dbReference type="Gene3D" id="3.40.50.10810">
    <property type="entry name" value="Tandem AAA-ATPase domain"/>
    <property type="match status" value="1"/>
</dbReference>
<dbReference type="PROSITE" id="PS00518">
    <property type="entry name" value="ZF_RING_1"/>
    <property type="match status" value="1"/>
</dbReference>
<dbReference type="SMART" id="SM00184">
    <property type="entry name" value="RING"/>
    <property type="match status" value="1"/>
</dbReference>
<dbReference type="SUPFAM" id="SSF52540">
    <property type="entry name" value="P-loop containing nucleoside triphosphate hydrolases"/>
    <property type="match status" value="2"/>
</dbReference>
<dbReference type="InterPro" id="IPR038718">
    <property type="entry name" value="SNF2-like_sf"/>
</dbReference>
<dbReference type="InterPro" id="IPR014001">
    <property type="entry name" value="Helicase_ATP-bd"/>
</dbReference>
<dbReference type="Gene3D" id="3.40.50.300">
    <property type="entry name" value="P-loop containing nucleotide triphosphate hydrolases"/>
    <property type="match status" value="1"/>
</dbReference>
<feature type="compositionally biased region" description="Basic and acidic residues" evidence="10">
    <location>
        <begin position="48"/>
        <end position="57"/>
    </location>
</feature>
<dbReference type="InterPro" id="IPR013083">
    <property type="entry name" value="Znf_RING/FYVE/PHD"/>
</dbReference>
<evidence type="ECO:0000256" key="9">
    <source>
        <dbReference type="PROSITE-ProRule" id="PRU00175"/>
    </source>
</evidence>
<dbReference type="InterPro" id="IPR050628">
    <property type="entry name" value="SNF2_RAD54_helicase_TF"/>
</dbReference>
<evidence type="ECO:0000313" key="14">
    <source>
        <dbReference type="EMBL" id="KAL1305303.1"/>
    </source>
</evidence>
<evidence type="ECO:0000313" key="15">
    <source>
        <dbReference type="Proteomes" id="UP001562354"/>
    </source>
</evidence>
<dbReference type="PROSITE" id="PS51194">
    <property type="entry name" value="HELICASE_CTER"/>
    <property type="match status" value="1"/>
</dbReference>
<evidence type="ECO:0000256" key="1">
    <source>
        <dbReference type="ARBA" id="ARBA00007025"/>
    </source>
</evidence>
<evidence type="ECO:0000256" key="8">
    <source>
        <dbReference type="ARBA" id="ARBA00022840"/>
    </source>
</evidence>
<dbReference type="SMART" id="SM00487">
    <property type="entry name" value="DEXDc"/>
    <property type="match status" value="1"/>
</dbReference>
<dbReference type="RefSeq" id="XP_069201576.1">
    <property type="nucleotide sequence ID" value="XM_069341496.1"/>
</dbReference>
<keyword evidence="15" id="KW-1185">Reference proteome</keyword>
<feature type="domain" description="RING-type" evidence="11">
    <location>
        <begin position="783"/>
        <end position="849"/>
    </location>
</feature>
<feature type="region of interest" description="Disordered" evidence="10">
    <location>
        <begin position="1048"/>
        <end position="1070"/>
    </location>
</feature>
<proteinExistence type="inferred from homology"/>
<dbReference type="CDD" id="cd18008">
    <property type="entry name" value="DEXDc_SHPRH-like"/>
    <property type="match status" value="1"/>
</dbReference>
<dbReference type="Gene3D" id="3.30.40.10">
    <property type="entry name" value="Zinc/RING finger domain, C3HC4 (zinc finger)"/>
    <property type="match status" value="1"/>
</dbReference>
<feature type="domain" description="Helicase C-terminal" evidence="13">
    <location>
        <begin position="895"/>
        <end position="1066"/>
    </location>
</feature>
<sequence length="1070" mass="119756">MNAAQRAALLNPKQARKNKANSVKPTDDADSTTRRFDPKKLISPRAKRTYDALKGDTDHDDDDALGGSSPGSGQSSLLMKQFNVGEREHVSQKRQKPAATNDPQQPEKQKSKFGGGRSHGELGQYIKQKQDEGAAEAGPSRVVDLTDDADADDDVSITKSVFVGQDPSSDPEREVCIGMLHAKVMAYAVPFSANKVLGKMTDKWPACKISLKPAGTSIVIETLDSKGNGFGKLDFREANVLSPLLKATQMNKLRAVTYLSERPRRTGQRPGEQISESMDCRIVLYAAASKATPLGKFLSQRNMFLSKPLIVENGREVMNPHVPVYKGPPKASNGSVRNVQYGYKDRTTEEIKRDVLGMFDRLIKSEELPEMEADKNRVKTELMSHQKQALYFLTKQEIPTAAGEPPSNLWKSSYKKDGTKTWYNVISGHELKAPDLSLGGIFADMMGLGKTLSVLSRICASIDEAKDFGNSDLPAELEEHATAERNTKATLIVCPKSVLSNWDEQIKAHLNQEKIKFYIYHGQKRLQDIDELAEYDIVITAYTTVGSEFTSKTVNFSAMSKLNWYRIVLDEAHMIRNQDTNVFKAACALLSKRRWAVTGTPIQNRLDDLGALIRFLKIYPFHQKGLFEQHFMSPFKAGDPQVISNLQLLVDSMTLRRSKDKIELPGRIESVIRLDFTESESALYEAFAKDANRKLNAMVGQGANGRLQGRSYAHVLVNITRLRLICAHGRELLSEDDMKVLAGSTWDTAIDLGLEEDADKPSMTEDQIYDTFYLLRESNMDVCAKCNETIGKVSEGEADDYDDEGIDNDIIGYMTPCLHTICPRCIEDYKRQLMETQSKDNYAICPTCEQYNKAVLPPIRQSGVQADLEHRQQKKLHRTKRGGNYSGPHTKVKALVTDLLRFKAESADLAGIGEPPVRSVVFSGWTQYLDLIEIALRDNEIPFLRLDGKMSVPQRSAVLDRFKTDPEILCILVSIKAGGQGLNFTAANKVFMMEPQFNPGVEMQAVDRVHRLGQKRDVEIKRFIMSNSFEEKIVELQRKKVELAQLAHQGGKTGSESMKEKMENLRSLFR</sequence>
<dbReference type="SMART" id="SM00490">
    <property type="entry name" value="HELICc"/>
    <property type="match status" value="1"/>
</dbReference>
<keyword evidence="7" id="KW-0862">Zinc</keyword>
<keyword evidence="8" id="KW-0067">ATP-binding</keyword>
<keyword evidence="6" id="KW-0347">Helicase</keyword>
<dbReference type="Pfam" id="PF00176">
    <property type="entry name" value="SNF2-rel_dom"/>
    <property type="match status" value="1"/>
</dbReference>
<evidence type="ECO:0000259" key="11">
    <source>
        <dbReference type="PROSITE" id="PS50089"/>
    </source>
</evidence>
<dbReference type="CDD" id="cd18793">
    <property type="entry name" value="SF2_C_SNF"/>
    <property type="match status" value="1"/>
</dbReference>
<feature type="compositionally biased region" description="Basic and acidic residues" evidence="10">
    <location>
        <begin position="25"/>
        <end position="40"/>
    </location>
</feature>
<dbReference type="InterPro" id="IPR027417">
    <property type="entry name" value="P-loop_NTPase"/>
</dbReference>
<feature type="compositionally biased region" description="Low complexity" evidence="10">
    <location>
        <begin position="65"/>
        <end position="78"/>
    </location>
</feature>
<protein>
    <submittedName>
        <fullName evidence="14">Uncharacterized protein</fullName>
    </submittedName>
</protein>
<accession>A0ABR3PH17</accession>
<dbReference type="PANTHER" id="PTHR45626:SF52">
    <property type="entry name" value="SINGLE-STRANDED DNA-DEPENDENT ATPASE (EUROFUNG)"/>
    <property type="match status" value="1"/>
</dbReference>
<keyword evidence="3" id="KW-0547">Nucleotide-binding</keyword>
<evidence type="ECO:0000256" key="10">
    <source>
        <dbReference type="SAM" id="MobiDB-lite"/>
    </source>
</evidence>